<protein>
    <submittedName>
        <fullName evidence="5">Beta-glucosidase</fullName>
    </submittedName>
</protein>
<gene>
    <name evidence="5" type="ORF">CLV72_103365</name>
</gene>
<sequence>MARSFPNGFRWGAATSAHQTEGGNVNSDWWRMEQLPGIGLTHSGDAIDSYHRYEEDMRLLADAGLDHYRFSVEWARIEPLEGEFSRAQLMHYRRMIDTALGLGLKPVVTLHHFSNPQWFTDQGGWSAPKAGDAFVSYVERAADILYDVEWVCTINEPNLVSIFEAMARRGREGDTSYTPGQLCPPDEEIGRLLIDAHKSAAAVLHQRTDAKVGWTVAAQAFVAAPGCEEVHRRVQYTWEDQYLEAARGDDFVGVQSYTSQSVDGTGPVPHPEHPDNTLMGWAYRPDALGIALRNAWKVAGGTPLMVTENGIATDDDERRIAYTREALGHLLDAVDEGVDVRGYLHWSLVDNFEWGHWEPTFGLAAVDRESFERRPKPSLAWLGSVARANAL</sequence>
<keyword evidence="2" id="KW-0378">Hydrolase</keyword>
<evidence type="ECO:0000256" key="1">
    <source>
        <dbReference type="ARBA" id="ARBA00010838"/>
    </source>
</evidence>
<reference evidence="5 6" key="1">
    <citation type="submission" date="2018-03" db="EMBL/GenBank/DDBJ databases">
        <title>Genomic Encyclopedia of Archaeal and Bacterial Type Strains, Phase II (KMG-II): from individual species to whole genera.</title>
        <authorList>
            <person name="Goeker M."/>
        </authorList>
    </citation>
    <scope>NUCLEOTIDE SEQUENCE [LARGE SCALE GENOMIC DNA]</scope>
    <source>
        <strain evidence="5 6">DSM 45601</strain>
    </source>
</reference>
<dbReference type="Proteomes" id="UP000237846">
    <property type="component" value="Unassembled WGS sequence"/>
</dbReference>
<keyword evidence="3" id="KW-0326">Glycosidase</keyword>
<name>A0A2T0Q7F0_9ACTN</name>
<proteinExistence type="inferred from homology"/>
<evidence type="ECO:0000313" key="6">
    <source>
        <dbReference type="Proteomes" id="UP000237846"/>
    </source>
</evidence>
<keyword evidence="6" id="KW-1185">Reference proteome</keyword>
<dbReference type="GO" id="GO:0016052">
    <property type="term" value="P:carbohydrate catabolic process"/>
    <property type="evidence" value="ECO:0007669"/>
    <property type="project" value="TreeGrafter"/>
</dbReference>
<dbReference type="SUPFAM" id="SSF51445">
    <property type="entry name" value="(Trans)glycosidases"/>
    <property type="match status" value="1"/>
</dbReference>
<dbReference type="AlphaFoldDB" id="A0A2T0Q7F0"/>
<comment type="similarity">
    <text evidence="1 4">Belongs to the glycosyl hydrolase 1 family.</text>
</comment>
<dbReference type="EMBL" id="PVZC01000003">
    <property type="protein sequence ID" value="PRX99760.1"/>
    <property type="molecule type" value="Genomic_DNA"/>
</dbReference>
<dbReference type="PRINTS" id="PR00131">
    <property type="entry name" value="GLHYDRLASE1"/>
</dbReference>
<dbReference type="InterPro" id="IPR017853">
    <property type="entry name" value="GH"/>
</dbReference>
<dbReference type="InterPro" id="IPR033132">
    <property type="entry name" value="GH_1_N_CS"/>
</dbReference>
<dbReference type="OrthoDB" id="5166882at2"/>
<dbReference type="Gene3D" id="3.20.20.80">
    <property type="entry name" value="Glycosidases"/>
    <property type="match status" value="1"/>
</dbReference>
<dbReference type="PANTHER" id="PTHR10353">
    <property type="entry name" value="GLYCOSYL HYDROLASE"/>
    <property type="match status" value="1"/>
</dbReference>
<evidence type="ECO:0000313" key="5">
    <source>
        <dbReference type="EMBL" id="PRX99760.1"/>
    </source>
</evidence>
<dbReference type="Pfam" id="PF00232">
    <property type="entry name" value="Glyco_hydro_1"/>
    <property type="match status" value="2"/>
</dbReference>
<accession>A0A2T0Q7F0</accession>
<dbReference type="GO" id="GO:0005829">
    <property type="term" value="C:cytosol"/>
    <property type="evidence" value="ECO:0007669"/>
    <property type="project" value="TreeGrafter"/>
</dbReference>
<evidence type="ECO:0000256" key="4">
    <source>
        <dbReference type="RuleBase" id="RU003690"/>
    </source>
</evidence>
<evidence type="ECO:0000256" key="3">
    <source>
        <dbReference type="ARBA" id="ARBA00023295"/>
    </source>
</evidence>
<comment type="caution">
    <text evidence="5">The sequence shown here is derived from an EMBL/GenBank/DDBJ whole genome shotgun (WGS) entry which is preliminary data.</text>
</comment>
<dbReference type="GO" id="GO:0008422">
    <property type="term" value="F:beta-glucosidase activity"/>
    <property type="evidence" value="ECO:0007669"/>
    <property type="project" value="TreeGrafter"/>
</dbReference>
<dbReference type="RefSeq" id="WP_106244635.1">
    <property type="nucleotide sequence ID" value="NZ_PVZC01000003.1"/>
</dbReference>
<organism evidence="5 6">
    <name type="scientific">Allonocardiopsis opalescens</name>
    <dbReference type="NCBI Taxonomy" id="1144618"/>
    <lineage>
        <taxon>Bacteria</taxon>
        <taxon>Bacillati</taxon>
        <taxon>Actinomycetota</taxon>
        <taxon>Actinomycetes</taxon>
        <taxon>Streptosporangiales</taxon>
        <taxon>Allonocardiopsis</taxon>
    </lineage>
</organism>
<evidence type="ECO:0000256" key="2">
    <source>
        <dbReference type="ARBA" id="ARBA00022801"/>
    </source>
</evidence>
<dbReference type="PANTHER" id="PTHR10353:SF36">
    <property type="entry name" value="LP05116P"/>
    <property type="match status" value="1"/>
</dbReference>
<dbReference type="PROSITE" id="PS00653">
    <property type="entry name" value="GLYCOSYL_HYDROL_F1_2"/>
    <property type="match status" value="1"/>
</dbReference>
<dbReference type="InterPro" id="IPR001360">
    <property type="entry name" value="Glyco_hydro_1"/>
</dbReference>